<keyword evidence="4 5" id="KW-0472">Membrane</keyword>
<feature type="transmembrane region" description="Helical" evidence="5">
    <location>
        <begin position="30"/>
        <end position="47"/>
    </location>
</feature>
<comment type="subcellular location">
    <subcellularLocation>
        <location evidence="1">Membrane</location>
        <topology evidence="1">Multi-pass membrane protein</topology>
    </subcellularLocation>
</comment>
<feature type="transmembrane region" description="Helical" evidence="5">
    <location>
        <begin position="359"/>
        <end position="376"/>
    </location>
</feature>
<dbReference type="AlphaFoldDB" id="A0A2A5T4L0"/>
<dbReference type="RefSeq" id="WP_097356177.1">
    <property type="nucleotide sequence ID" value="NZ_CAWNJE010000006.1"/>
</dbReference>
<dbReference type="Pfam" id="PF04932">
    <property type="entry name" value="Wzy_C"/>
    <property type="match status" value="1"/>
</dbReference>
<feature type="transmembrane region" description="Helical" evidence="5">
    <location>
        <begin position="219"/>
        <end position="237"/>
    </location>
</feature>
<proteinExistence type="predicted"/>
<keyword evidence="3 5" id="KW-1133">Transmembrane helix</keyword>
<gene>
    <name evidence="7" type="ORF">BTN49_1097</name>
</gene>
<feature type="transmembrane region" description="Helical" evidence="5">
    <location>
        <begin position="196"/>
        <end position="212"/>
    </location>
</feature>
<dbReference type="GO" id="GO:0016874">
    <property type="term" value="F:ligase activity"/>
    <property type="evidence" value="ECO:0007669"/>
    <property type="project" value="UniProtKB-KW"/>
</dbReference>
<dbReference type="InterPro" id="IPR007016">
    <property type="entry name" value="O-antigen_ligase-rel_domated"/>
</dbReference>
<keyword evidence="8" id="KW-1185">Reference proteome</keyword>
<dbReference type="GO" id="GO:0016020">
    <property type="term" value="C:membrane"/>
    <property type="evidence" value="ECO:0007669"/>
    <property type="project" value="UniProtKB-SubCell"/>
</dbReference>
<organism evidence="7 8">
    <name type="scientific">Candidatus Enterovibrio escicola</name>
    <dbReference type="NCBI Taxonomy" id="1927127"/>
    <lineage>
        <taxon>Bacteria</taxon>
        <taxon>Pseudomonadati</taxon>
        <taxon>Pseudomonadota</taxon>
        <taxon>Gammaproteobacteria</taxon>
        <taxon>Vibrionales</taxon>
        <taxon>Vibrionaceae</taxon>
        <taxon>Enterovibrio</taxon>
    </lineage>
</organism>
<feature type="transmembrane region" description="Helical" evidence="5">
    <location>
        <begin position="388"/>
        <end position="405"/>
    </location>
</feature>
<feature type="domain" description="O-antigen ligase-related" evidence="6">
    <location>
        <begin position="180"/>
        <end position="337"/>
    </location>
</feature>
<accession>A0A2A5T4L0</accession>
<evidence type="ECO:0000256" key="4">
    <source>
        <dbReference type="ARBA" id="ARBA00023136"/>
    </source>
</evidence>
<feature type="transmembrane region" description="Helical" evidence="5">
    <location>
        <begin position="59"/>
        <end position="79"/>
    </location>
</feature>
<sequence>MKMRLFVFPQPFVNTSILLVPALLLSTPNFSVAVIACLFLYSLYYCVKYSGSLYITRFDWIVIFCLTSYTLANIPNVIIDGGNFRYLSGPSRFIACIPIYLMLRHLAPNPCSVIERLEVGIIIGSIGSFGIAFYQFIILNMVRVDGFIFSINFGYLSCSLLFLAFSLLSDSKHKNWLYISMILSLFSIISTNARGSIFSVPIILIASVVYLYHTIHLKIVALVSLSIILGFVCLYFLSGNFKERINFTKHEFSNIASGNIEKAVSSGGRLQLWKSATEAFKASPLIGSTYSKRECIIKKLHSKGDVTSWTEGVARGHAHSQYFEMLASNGLLGVIAISLILFAPSIYFFKKRKQVNNKIAYVGFLFVIGFIVYGLTEVPLQANLISSYYAFIVVTLVSLQENMVFRYRENNGKQKN</sequence>
<evidence type="ECO:0000256" key="1">
    <source>
        <dbReference type="ARBA" id="ARBA00004141"/>
    </source>
</evidence>
<evidence type="ECO:0000313" key="8">
    <source>
        <dbReference type="Proteomes" id="UP000219020"/>
    </source>
</evidence>
<name>A0A2A5T4L0_9GAMM</name>
<dbReference type="PANTHER" id="PTHR37422">
    <property type="entry name" value="TEICHURONIC ACID BIOSYNTHESIS PROTEIN TUAE"/>
    <property type="match status" value="1"/>
</dbReference>
<evidence type="ECO:0000256" key="3">
    <source>
        <dbReference type="ARBA" id="ARBA00022989"/>
    </source>
</evidence>
<dbReference type="Proteomes" id="UP000219020">
    <property type="component" value="Unassembled WGS sequence"/>
</dbReference>
<evidence type="ECO:0000256" key="5">
    <source>
        <dbReference type="SAM" id="Phobius"/>
    </source>
</evidence>
<comment type="caution">
    <text evidence="7">The sequence shown here is derived from an EMBL/GenBank/DDBJ whole genome shotgun (WGS) entry which is preliminary data.</text>
</comment>
<evidence type="ECO:0000256" key="2">
    <source>
        <dbReference type="ARBA" id="ARBA00022692"/>
    </source>
</evidence>
<protein>
    <submittedName>
        <fullName evidence="7">O-antigen ligase</fullName>
    </submittedName>
</protein>
<keyword evidence="2 5" id="KW-0812">Transmembrane</keyword>
<feature type="transmembrane region" description="Helical" evidence="5">
    <location>
        <begin position="119"/>
        <end position="141"/>
    </location>
</feature>
<feature type="transmembrane region" description="Helical" evidence="5">
    <location>
        <begin position="147"/>
        <end position="168"/>
    </location>
</feature>
<feature type="transmembrane region" description="Helical" evidence="5">
    <location>
        <begin position="326"/>
        <end position="347"/>
    </location>
</feature>
<keyword evidence="7" id="KW-0436">Ligase</keyword>
<evidence type="ECO:0000259" key="6">
    <source>
        <dbReference type="Pfam" id="PF04932"/>
    </source>
</evidence>
<reference evidence="8" key="1">
    <citation type="submission" date="2017-04" db="EMBL/GenBank/DDBJ databases">
        <title>Genome evolution of the luminous symbionts of deep sea anglerfish.</title>
        <authorList>
            <person name="Hendry T.A."/>
        </authorList>
    </citation>
    <scope>NUCLEOTIDE SEQUENCE [LARGE SCALE GENOMIC DNA]</scope>
</reference>
<evidence type="ECO:0000313" key="7">
    <source>
        <dbReference type="EMBL" id="PCS23102.1"/>
    </source>
</evidence>
<dbReference type="EMBL" id="NBYY01000011">
    <property type="protein sequence ID" value="PCS23102.1"/>
    <property type="molecule type" value="Genomic_DNA"/>
</dbReference>
<dbReference type="InterPro" id="IPR051533">
    <property type="entry name" value="WaaL-like"/>
</dbReference>
<feature type="transmembrane region" description="Helical" evidence="5">
    <location>
        <begin position="5"/>
        <end position="24"/>
    </location>
</feature>
<dbReference type="PANTHER" id="PTHR37422:SF17">
    <property type="entry name" value="O-ANTIGEN LIGASE"/>
    <property type="match status" value="1"/>
</dbReference>